<reference evidence="1" key="1">
    <citation type="journal article" date="2015" name="Nature">
        <title>Complex archaea that bridge the gap between prokaryotes and eukaryotes.</title>
        <authorList>
            <person name="Spang A."/>
            <person name="Saw J.H."/>
            <person name="Jorgensen S.L."/>
            <person name="Zaremba-Niedzwiedzka K."/>
            <person name="Martijn J."/>
            <person name="Lind A.E."/>
            <person name="van Eijk R."/>
            <person name="Schleper C."/>
            <person name="Guy L."/>
            <person name="Ettema T.J."/>
        </authorList>
    </citation>
    <scope>NUCLEOTIDE SEQUENCE</scope>
</reference>
<evidence type="ECO:0000313" key="1">
    <source>
        <dbReference type="EMBL" id="KKK89217.1"/>
    </source>
</evidence>
<feature type="non-terminal residue" evidence="1">
    <location>
        <position position="35"/>
    </location>
</feature>
<organism evidence="1">
    <name type="scientific">marine sediment metagenome</name>
    <dbReference type="NCBI Taxonomy" id="412755"/>
    <lineage>
        <taxon>unclassified sequences</taxon>
        <taxon>metagenomes</taxon>
        <taxon>ecological metagenomes</taxon>
    </lineage>
</organism>
<accession>A0A0F8Z602</accession>
<comment type="caution">
    <text evidence="1">The sequence shown here is derived from an EMBL/GenBank/DDBJ whole genome shotgun (WGS) entry which is preliminary data.</text>
</comment>
<gene>
    <name evidence="1" type="ORF">LCGC14_2735340</name>
</gene>
<sequence>MPDAMEKTVKLRAELQVRVRNYEIDKEANLETIWH</sequence>
<protein>
    <submittedName>
        <fullName evidence="1">Uncharacterized protein</fullName>
    </submittedName>
</protein>
<proteinExistence type="predicted"/>
<name>A0A0F8Z602_9ZZZZ</name>
<dbReference type="EMBL" id="LAZR01049623">
    <property type="protein sequence ID" value="KKK89217.1"/>
    <property type="molecule type" value="Genomic_DNA"/>
</dbReference>
<dbReference type="AlphaFoldDB" id="A0A0F8Z602"/>